<dbReference type="RefSeq" id="XP_046077167.1">
    <property type="nucleotide sequence ID" value="XM_046215277.1"/>
</dbReference>
<dbReference type="GeneID" id="70245564"/>
<accession>A0AAD4Q5F5</accession>
<proteinExistence type="predicted"/>
<evidence type="ECO:0000313" key="2">
    <source>
        <dbReference type="Proteomes" id="UP001201262"/>
    </source>
</evidence>
<comment type="caution">
    <text evidence="1">The sequence shown here is derived from an EMBL/GenBank/DDBJ whole genome shotgun (WGS) entry which is preliminary data.</text>
</comment>
<name>A0AAD4Q5F5_9EURO</name>
<evidence type="ECO:0000313" key="1">
    <source>
        <dbReference type="EMBL" id="KAH8704149.1"/>
    </source>
</evidence>
<gene>
    <name evidence="1" type="ORF">BGW36DRAFT_370739</name>
</gene>
<protein>
    <submittedName>
        <fullName evidence="1">Uncharacterized protein</fullName>
    </submittedName>
</protein>
<sequence>MNSLLQQILHTLFIQGNELFHVDSSFNPRRAGYRMLLANKLPSVGYGGQHRRAGWGFEAGAVRTELHSGALDASFTQAHHTGVLR</sequence>
<reference evidence="1" key="1">
    <citation type="submission" date="2021-12" db="EMBL/GenBank/DDBJ databases">
        <title>Convergent genome expansion in fungi linked to evolution of root-endophyte symbiosis.</title>
        <authorList>
            <consortium name="DOE Joint Genome Institute"/>
            <person name="Ke Y.-H."/>
            <person name="Bonito G."/>
            <person name="Liao H.-L."/>
            <person name="Looney B."/>
            <person name="Rojas-Flechas A."/>
            <person name="Nash J."/>
            <person name="Hameed K."/>
            <person name="Schadt C."/>
            <person name="Martin F."/>
            <person name="Crous P.W."/>
            <person name="Miettinen O."/>
            <person name="Magnuson J.K."/>
            <person name="Labbe J."/>
            <person name="Jacobson D."/>
            <person name="Doktycz M.J."/>
            <person name="Veneault-Fourrey C."/>
            <person name="Kuo A."/>
            <person name="Mondo S."/>
            <person name="Calhoun S."/>
            <person name="Riley R."/>
            <person name="Ohm R."/>
            <person name="LaButti K."/>
            <person name="Andreopoulos B."/>
            <person name="Pangilinan J."/>
            <person name="Nolan M."/>
            <person name="Tritt A."/>
            <person name="Clum A."/>
            <person name="Lipzen A."/>
            <person name="Daum C."/>
            <person name="Barry K."/>
            <person name="Grigoriev I.V."/>
            <person name="Vilgalys R."/>
        </authorList>
    </citation>
    <scope>NUCLEOTIDE SEQUENCE</scope>
    <source>
        <strain evidence="1">PMI_201</strain>
    </source>
</reference>
<dbReference type="Proteomes" id="UP001201262">
    <property type="component" value="Unassembled WGS sequence"/>
</dbReference>
<dbReference type="AlphaFoldDB" id="A0AAD4Q5F5"/>
<organism evidence="1 2">
    <name type="scientific">Talaromyces proteolyticus</name>
    <dbReference type="NCBI Taxonomy" id="1131652"/>
    <lineage>
        <taxon>Eukaryota</taxon>
        <taxon>Fungi</taxon>
        <taxon>Dikarya</taxon>
        <taxon>Ascomycota</taxon>
        <taxon>Pezizomycotina</taxon>
        <taxon>Eurotiomycetes</taxon>
        <taxon>Eurotiomycetidae</taxon>
        <taxon>Eurotiales</taxon>
        <taxon>Trichocomaceae</taxon>
        <taxon>Talaromyces</taxon>
        <taxon>Talaromyces sect. Bacilispori</taxon>
    </lineage>
</organism>
<dbReference type="EMBL" id="JAJTJA010000002">
    <property type="protein sequence ID" value="KAH8704149.1"/>
    <property type="molecule type" value="Genomic_DNA"/>
</dbReference>
<keyword evidence="2" id="KW-1185">Reference proteome</keyword>